<dbReference type="Gene3D" id="2.40.420.20">
    <property type="match status" value="1"/>
</dbReference>
<comment type="subcellular location">
    <subcellularLocation>
        <location evidence="1">Cell envelope</location>
    </subcellularLocation>
</comment>
<evidence type="ECO:0000259" key="4">
    <source>
        <dbReference type="Pfam" id="PF01471"/>
    </source>
</evidence>
<feature type="domain" description="Peptidoglycan binding-like" evidence="4">
    <location>
        <begin position="127"/>
        <end position="174"/>
    </location>
</feature>
<name>A0ABP6GEB4_9ACTN</name>
<dbReference type="SUPFAM" id="SSF47090">
    <property type="entry name" value="PGBD-like"/>
    <property type="match status" value="1"/>
</dbReference>
<evidence type="ECO:0000313" key="5">
    <source>
        <dbReference type="EMBL" id="GAA2719950.1"/>
    </source>
</evidence>
<dbReference type="RefSeq" id="WP_344448621.1">
    <property type="nucleotide sequence ID" value="NZ_BAAATZ010000003.1"/>
</dbReference>
<protein>
    <submittedName>
        <fullName evidence="5">Peptidoglycan-binding protein</fullName>
    </submittedName>
</protein>
<dbReference type="EMBL" id="BAAATZ010000003">
    <property type="protein sequence ID" value="GAA2719950.1"/>
    <property type="molecule type" value="Genomic_DNA"/>
</dbReference>
<dbReference type="InterPro" id="IPR002477">
    <property type="entry name" value="Peptidoglycan-bd-like"/>
</dbReference>
<dbReference type="Proteomes" id="UP001501842">
    <property type="component" value="Unassembled WGS sequence"/>
</dbReference>
<proteinExistence type="predicted"/>
<dbReference type="PANTHER" id="PTHR32347:SF27">
    <property type="entry name" value="RND EFFLUX PUMP MEMBRANE FUSION PROTEIN BARREL-SANDWICH DOMAIN-CONTAINING PROTEIN"/>
    <property type="match status" value="1"/>
</dbReference>
<dbReference type="InterPro" id="IPR036366">
    <property type="entry name" value="PGBDSf"/>
</dbReference>
<feature type="signal peptide" evidence="3">
    <location>
        <begin position="1"/>
        <end position="28"/>
    </location>
</feature>
<dbReference type="InterPro" id="IPR036365">
    <property type="entry name" value="PGBD-like_sf"/>
</dbReference>
<evidence type="ECO:0000256" key="1">
    <source>
        <dbReference type="ARBA" id="ARBA00004196"/>
    </source>
</evidence>
<reference evidence="6" key="1">
    <citation type="journal article" date="2019" name="Int. J. Syst. Evol. Microbiol.">
        <title>The Global Catalogue of Microorganisms (GCM) 10K type strain sequencing project: providing services to taxonomists for standard genome sequencing and annotation.</title>
        <authorList>
            <consortium name="The Broad Institute Genomics Platform"/>
            <consortium name="The Broad Institute Genome Sequencing Center for Infectious Disease"/>
            <person name="Wu L."/>
            <person name="Ma J."/>
        </authorList>
    </citation>
    <scope>NUCLEOTIDE SEQUENCE [LARGE SCALE GENOMIC DNA]</scope>
    <source>
        <strain evidence="6">JCM 8201</strain>
    </source>
</reference>
<organism evidence="5 6">
    <name type="scientific">Actinocorallia aurantiaca</name>
    <dbReference type="NCBI Taxonomy" id="46204"/>
    <lineage>
        <taxon>Bacteria</taxon>
        <taxon>Bacillati</taxon>
        <taxon>Actinomycetota</taxon>
        <taxon>Actinomycetes</taxon>
        <taxon>Streptosporangiales</taxon>
        <taxon>Thermomonosporaceae</taxon>
        <taxon>Actinocorallia</taxon>
    </lineage>
</organism>
<keyword evidence="6" id="KW-1185">Reference proteome</keyword>
<sequence>MRRSQPRRGRAALWGTALLALGAAAVTATGFGFQNDDGSADAHSALPPATAEVTKKTLVDTRTESGDLGYASARTVNTRLNGTVTALSATGSTVKRGKALYRLDDDPVVLLYGRLPSYRALSTGVEGADVEQFEKNLWALGYRGFTVDDEYTYATGTAVKEWQEDLGLAETGTVEESRVVYAYGPVRISAHDAEIGEDVRPGAAVLTCTETERAVTVELEASDQELARKGTSVDVELPNGKTIRGKVSEAETVIEAAEKEGDEAETKLEVTVVLLDEKELKGLGLASVDVVFTASRRKDVLAVPVASLLALSEGGHGLEVVEGTTTRILAVETGLFADGWVEVSGDGLTEGMKVGTAS</sequence>
<gene>
    <name evidence="5" type="ORF">GCM10010439_06760</name>
</gene>
<keyword evidence="3" id="KW-0732">Signal</keyword>
<dbReference type="PANTHER" id="PTHR32347">
    <property type="entry name" value="EFFLUX SYSTEM COMPONENT YKNX-RELATED"/>
    <property type="match status" value="1"/>
</dbReference>
<accession>A0ABP6GEB4</accession>
<feature type="chain" id="PRO_5045554171" evidence="3">
    <location>
        <begin position="29"/>
        <end position="358"/>
    </location>
</feature>
<dbReference type="Gene3D" id="1.10.101.10">
    <property type="entry name" value="PGBD-like superfamily/PGBD"/>
    <property type="match status" value="1"/>
</dbReference>
<keyword evidence="2" id="KW-0175">Coiled coil</keyword>
<evidence type="ECO:0000256" key="3">
    <source>
        <dbReference type="SAM" id="SignalP"/>
    </source>
</evidence>
<evidence type="ECO:0000313" key="6">
    <source>
        <dbReference type="Proteomes" id="UP001501842"/>
    </source>
</evidence>
<comment type="caution">
    <text evidence="5">The sequence shown here is derived from an EMBL/GenBank/DDBJ whole genome shotgun (WGS) entry which is preliminary data.</text>
</comment>
<evidence type="ECO:0000256" key="2">
    <source>
        <dbReference type="ARBA" id="ARBA00023054"/>
    </source>
</evidence>
<dbReference type="InterPro" id="IPR050465">
    <property type="entry name" value="UPF0194_transport"/>
</dbReference>
<dbReference type="Pfam" id="PF01471">
    <property type="entry name" value="PG_binding_1"/>
    <property type="match status" value="1"/>
</dbReference>